<dbReference type="SUPFAM" id="SSF81296">
    <property type="entry name" value="E set domains"/>
    <property type="match status" value="1"/>
</dbReference>
<evidence type="ECO:0000313" key="4">
    <source>
        <dbReference type="EMBL" id="CAF5219112.1"/>
    </source>
</evidence>
<evidence type="ECO:0000256" key="3">
    <source>
        <dbReference type="PROSITE-ProRule" id="PRU00087"/>
    </source>
</evidence>
<dbReference type="InterPro" id="IPR014756">
    <property type="entry name" value="Ig_E-set"/>
</dbReference>
<dbReference type="GO" id="GO:0051015">
    <property type="term" value="F:actin filament binding"/>
    <property type="evidence" value="ECO:0007669"/>
    <property type="project" value="InterPro"/>
</dbReference>
<name>A0A8S3JPK3_9BILA</name>
<feature type="repeat" description="Filamin" evidence="3">
    <location>
        <begin position="126"/>
        <end position="178"/>
    </location>
</feature>
<dbReference type="PROSITE" id="PS50194">
    <property type="entry name" value="FILAMIN_REPEAT"/>
    <property type="match status" value="3"/>
</dbReference>
<evidence type="ECO:0000313" key="5">
    <source>
        <dbReference type="Proteomes" id="UP000676336"/>
    </source>
</evidence>
<feature type="non-terminal residue" evidence="4">
    <location>
        <position position="178"/>
    </location>
</feature>
<dbReference type="InterPro" id="IPR017868">
    <property type="entry name" value="Filamin/ABP280_repeat-like"/>
</dbReference>
<proteinExistence type="inferred from homology"/>
<gene>
    <name evidence="4" type="ORF">SMN809_LOCUS81268</name>
</gene>
<feature type="repeat" description="Filamin" evidence="3">
    <location>
        <begin position="1"/>
        <end position="37"/>
    </location>
</feature>
<dbReference type="GO" id="GO:0030036">
    <property type="term" value="P:actin cytoskeleton organization"/>
    <property type="evidence" value="ECO:0007669"/>
    <property type="project" value="InterPro"/>
</dbReference>
<dbReference type="PANTHER" id="PTHR38537">
    <property type="entry name" value="JITTERBUG, ISOFORM N"/>
    <property type="match status" value="1"/>
</dbReference>
<feature type="non-terminal residue" evidence="4">
    <location>
        <position position="1"/>
    </location>
</feature>
<reference evidence="4" key="1">
    <citation type="submission" date="2021-02" db="EMBL/GenBank/DDBJ databases">
        <authorList>
            <person name="Nowell W R."/>
        </authorList>
    </citation>
    <scope>NUCLEOTIDE SEQUENCE</scope>
</reference>
<organism evidence="4 5">
    <name type="scientific">Rotaria magnacalcarata</name>
    <dbReference type="NCBI Taxonomy" id="392030"/>
    <lineage>
        <taxon>Eukaryota</taxon>
        <taxon>Metazoa</taxon>
        <taxon>Spiralia</taxon>
        <taxon>Gnathifera</taxon>
        <taxon>Rotifera</taxon>
        <taxon>Eurotatoria</taxon>
        <taxon>Bdelloidea</taxon>
        <taxon>Philodinida</taxon>
        <taxon>Philodinidae</taxon>
        <taxon>Rotaria</taxon>
    </lineage>
</organism>
<sequence>GNAKFLFTFIPKTNDTHTISIKFNGNQLTGFPKECQILSTNDITTRGPGLSQALLGAQTWFTVETPHGNTTDVQVTVFTPTNEKLNPSTRLTADGLRVDWIPSEVGTYIVHVAFAGNAVPGSPFRVKCYDPKKVIVTPPTGESAVRKPARFLIDASRAGEGNLEISVNYSGRNIPNQV</sequence>
<dbReference type="Pfam" id="PF00630">
    <property type="entry name" value="Filamin"/>
    <property type="match status" value="1"/>
</dbReference>
<dbReference type="Gene3D" id="2.60.40.10">
    <property type="entry name" value="Immunoglobulins"/>
    <property type="match status" value="2"/>
</dbReference>
<dbReference type="PANTHER" id="PTHR38537:SF13">
    <property type="entry name" value="JITTERBUG, ISOFORM N"/>
    <property type="match status" value="1"/>
</dbReference>
<dbReference type="AlphaFoldDB" id="A0A8S3JPK3"/>
<evidence type="ECO:0000256" key="2">
    <source>
        <dbReference type="ARBA" id="ARBA00022737"/>
    </source>
</evidence>
<comment type="similarity">
    <text evidence="1">Belongs to the filamin family.</text>
</comment>
<comment type="caution">
    <text evidence="4">The sequence shown here is derived from an EMBL/GenBank/DDBJ whole genome shotgun (WGS) entry which is preliminary data.</text>
</comment>
<dbReference type="Proteomes" id="UP000676336">
    <property type="component" value="Unassembled WGS sequence"/>
</dbReference>
<feature type="repeat" description="Filamin" evidence="3">
    <location>
        <begin position="35"/>
        <end position="128"/>
    </location>
</feature>
<dbReference type="InterPro" id="IPR044801">
    <property type="entry name" value="Filamin"/>
</dbReference>
<dbReference type="InterPro" id="IPR013783">
    <property type="entry name" value="Ig-like_fold"/>
</dbReference>
<dbReference type="EMBL" id="CAJOBI010347769">
    <property type="protein sequence ID" value="CAF5219112.1"/>
    <property type="molecule type" value="Genomic_DNA"/>
</dbReference>
<dbReference type="InterPro" id="IPR001298">
    <property type="entry name" value="Filamin/ABP280_rpt"/>
</dbReference>
<dbReference type="SMART" id="SM00557">
    <property type="entry name" value="IG_FLMN"/>
    <property type="match status" value="1"/>
</dbReference>
<accession>A0A8S3JPK3</accession>
<keyword evidence="2" id="KW-0677">Repeat</keyword>
<evidence type="ECO:0000256" key="1">
    <source>
        <dbReference type="ARBA" id="ARBA00009238"/>
    </source>
</evidence>
<protein>
    <submittedName>
        <fullName evidence="4">Uncharacterized protein</fullName>
    </submittedName>
</protein>